<reference evidence="1 2" key="1">
    <citation type="submission" date="2021-03" db="EMBL/GenBank/DDBJ databases">
        <title>Genomic Encyclopedia of Type Strains, Phase IV (KMG-IV): sequencing the most valuable type-strain genomes for metagenomic binning, comparative biology and taxonomic classification.</title>
        <authorList>
            <person name="Goeker M."/>
        </authorList>
    </citation>
    <scope>NUCLEOTIDE SEQUENCE [LARGE SCALE GENOMIC DNA]</scope>
    <source>
        <strain evidence="1 2">DSM 1289</strain>
    </source>
</reference>
<comment type="caution">
    <text evidence="1">The sequence shown here is derived from an EMBL/GenBank/DDBJ whole genome shotgun (WGS) entry which is preliminary data.</text>
</comment>
<protein>
    <submittedName>
        <fullName evidence="1">Uncharacterized protein</fullName>
    </submittedName>
</protein>
<name>A0ABS4EA63_9FIRM</name>
<proteinExistence type="predicted"/>
<sequence length="49" mass="5718">MATEESDFDVVVKLDDLRIDDFSSYRKIVSTMPESGARRLLTWKIIKLK</sequence>
<gene>
    <name evidence="1" type="ORF">J2Z43_001225</name>
</gene>
<keyword evidence="2" id="KW-1185">Reference proteome</keyword>
<dbReference type="EMBL" id="JAGGJX010000001">
    <property type="protein sequence ID" value="MBP1854835.1"/>
    <property type="molecule type" value="Genomic_DNA"/>
</dbReference>
<evidence type="ECO:0000313" key="1">
    <source>
        <dbReference type="EMBL" id="MBP1854835.1"/>
    </source>
</evidence>
<accession>A0ABS4EA63</accession>
<dbReference type="Proteomes" id="UP000767291">
    <property type="component" value="Unassembled WGS sequence"/>
</dbReference>
<evidence type="ECO:0000313" key="2">
    <source>
        <dbReference type="Proteomes" id="UP000767291"/>
    </source>
</evidence>
<organism evidence="1 2">
    <name type="scientific">Metaclostridioides mangenotii</name>
    <dbReference type="NCBI Taxonomy" id="1540"/>
    <lineage>
        <taxon>Bacteria</taxon>
        <taxon>Bacillati</taxon>
        <taxon>Bacillota</taxon>
        <taxon>Clostridia</taxon>
        <taxon>Peptostreptococcales</taxon>
        <taxon>Peptostreptococcaceae</taxon>
        <taxon>Metaclostridioides</taxon>
    </lineage>
</organism>